<organism evidence="2">
    <name type="scientific">Psilocybe cubensis</name>
    <name type="common">Psychedelic mushroom</name>
    <name type="synonym">Stropharia cubensis</name>
    <dbReference type="NCBI Taxonomy" id="181762"/>
    <lineage>
        <taxon>Eukaryota</taxon>
        <taxon>Fungi</taxon>
        <taxon>Dikarya</taxon>
        <taxon>Basidiomycota</taxon>
        <taxon>Agaricomycotina</taxon>
        <taxon>Agaricomycetes</taxon>
        <taxon>Agaricomycetidae</taxon>
        <taxon>Agaricales</taxon>
        <taxon>Agaricineae</taxon>
        <taxon>Strophariaceae</taxon>
        <taxon>Psilocybe</taxon>
    </lineage>
</organism>
<keyword evidence="1" id="KW-0472">Membrane</keyword>
<proteinExistence type="predicted"/>
<feature type="transmembrane region" description="Helical" evidence="1">
    <location>
        <begin position="37"/>
        <end position="67"/>
    </location>
</feature>
<accession>A0A8H7XMC9</accession>
<evidence type="ECO:0000256" key="1">
    <source>
        <dbReference type="SAM" id="Phobius"/>
    </source>
</evidence>
<dbReference type="AlphaFoldDB" id="A0A8H7XMC9"/>
<sequence>MPVVSDVITFTRILIADILLIWRCYHVWGGSIRSIAIPLVLFTIECVIESAAIYSIILLIEAIQSVLPSSGDLVNVMNRVNDYLQELMYFATGIAPTIVVARVAIAQMKTEETGGVSYIGTHGVSSNIPANSLLNGAGIQAEEKPKSTNLHSE</sequence>
<keyword evidence="1" id="KW-1133">Transmembrane helix</keyword>
<name>A0A8H7XMC9_PSICU</name>
<reference evidence="2" key="1">
    <citation type="submission" date="2021-02" db="EMBL/GenBank/DDBJ databases">
        <title>Psilocybe cubensis genome.</title>
        <authorList>
            <person name="Mckernan K.J."/>
            <person name="Crawford S."/>
            <person name="Trippe A."/>
            <person name="Kane L.T."/>
            <person name="Mclaughlin S."/>
        </authorList>
    </citation>
    <scope>NUCLEOTIDE SEQUENCE [LARGE SCALE GENOMIC DNA]</scope>
    <source>
        <strain evidence="2">MGC-MH-2018</strain>
    </source>
</reference>
<feature type="transmembrane region" description="Helical" evidence="1">
    <location>
        <begin position="87"/>
        <end position="105"/>
    </location>
</feature>
<protein>
    <submittedName>
        <fullName evidence="2">Uncharacterized protein</fullName>
    </submittedName>
</protein>
<gene>
    <name evidence="2" type="ORF">JR316_011586</name>
</gene>
<comment type="caution">
    <text evidence="2">The sequence shown here is derived from an EMBL/GenBank/DDBJ whole genome shotgun (WGS) entry which is preliminary data.</text>
</comment>
<evidence type="ECO:0000313" key="2">
    <source>
        <dbReference type="EMBL" id="KAG5163242.1"/>
    </source>
</evidence>
<dbReference type="EMBL" id="JAFIQS010000015">
    <property type="protein sequence ID" value="KAG5163242.1"/>
    <property type="molecule type" value="Genomic_DNA"/>
</dbReference>
<keyword evidence="1" id="KW-0812">Transmembrane</keyword>
<feature type="transmembrane region" description="Helical" evidence="1">
    <location>
        <begin position="6"/>
        <end position="25"/>
    </location>
</feature>